<feature type="signal peptide" evidence="1">
    <location>
        <begin position="1"/>
        <end position="21"/>
    </location>
</feature>
<comment type="caution">
    <text evidence="2">The sequence shown here is derived from an EMBL/GenBank/DDBJ whole genome shotgun (WGS) entry which is preliminary data.</text>
</comment>
<feature type="chain" id="PRO_5022830591" evidence="1">
    <location>
        <begin position="22"/>
        <end position="152"/>
    </location>
</feature>
<proteinExistence type="predicted"/>
<gene>
    <name evidence="2" type="ORF">FUA26_10420</name>
</gene>
<sequence>MKTLKTVITALLFTMSFSIYAQNSEDTAKNASVDKMSYYEKRAKEDAKFEQKFKAENTDEEESFWEEQKAYEKELKKRDKKAYRAYIRGKRDAYAEHYEHCDSHCHHGHHYYNHASFYYYRYDGYYYKHPNRGTSINTNVRLRTPRISVGLF</sequence>
<evidence type="ECO:0000256" key="1">
    <source>
        <dbReference type="SAM" id="SignalP"/>
    </source>
</evidence>
<reference evidence="3" key="1">
    <citation type="submission" date="2019-08" db="EMBL/GenBank/DDBJ databases">
        <title>Seonamhaeicola sediminis sp. nov., isolated from marine sediment.</title>
        <authorList>
            <person name="Cao W.R."/>
        </authorList>
    </citation>
    <scope>NUCLEOTIDE SEQUENCE [LARGE SCALE GENOMIC DNA]</scope>
    <source>
        <strain evidence="3">Gy8</strain>
    </source>
</reference>
<keyword evidence="1" id="KW-0732">Signal</keyword>
<dbReference type="OrthoDB" id="1203055at2"/>
<accession>A0A5C7AW07</accession>
<dbReference type="AlphaFoldDB" id="A0A5C7AW07"/>
<organism evidence="2 3">
    <name type="scientific">Seonamhaeicola algicola</name>
    <dbReference type="NCBI Taxonomy" id="1719036"/>
    <lineage>
        <taxon>Bacteria</taxon>
        <taxon>Pseudomonadati</taxon>
        <taxon>Bacteroidota</taxon>
        <taxon>Flavobacteriia</taxon>
        <taxon>Flavobacteriales</taxon>
        <taxon>Flavobacteriaceae</taxon>
    </lineage>
</organism>
<dbReference type="EMBL" id="VOSC01000025">
    <property type="protein sequence ID" value="TXE09892.1"/>
    <property type="molecule type" value="Genomic_DNA"/>
</dbReference>
<evidence type="ECO:0000313" key="2">
    <source>
        <dbReference type="EMBL" id="TXE09892.1"/>
    </source>
</evidence>
<dbReference type="Proteomes" id="UP000321790">
    <property type="component" value="Unassembled WGS sequence"/>
</dbReference>
<evidence type="ECO:0000313" key="3">
    <source>
        <dbReference type="Proteomes" id="UP000321790"/>
    </source>
</evidence>
<protein>
    <submittedName>
        <fullName evidence="2">Uncharacterized protein</fullName>
    </submittedName>
</protein>
<keyword evidence="3" id="KW-1185">Reference proteome</keyword>
<dbReference type="RefSeq" id="WP_147135470.1">
    <property type="nucleotide sequence ID" value="NZ_VOSC01000025.1"/>
</dbReference>
<name>A0A5C7AW07_9FLAO</name>